<feature type="domain" description="PDZ" evidence="9">
    <location>
        <begin position="23"/>
        <end position="57"/>
    </location>
</feature>
<feature type="coiled-coil region" evidence="5">
    <location>
        <begin position="1075"/>
        <end position="1126"/>
    </location>
</feature>
<evidence type="ECO:0000256" key="1">
    <source>
        <dbReference type="ARBA" id="ARBA00007014"/>
    </source>
</evidence>
<dbReference type="CDD" id="cd00071">
    <property type="entry name" value="GMPK"/>
    <property type="match status" value="1"/>
</dbReference>
<feature type="region of interest" description="Disordered" evidence="6">
    <location>
        <begin position="527"/>
        <end position="558"/>
    </location>
</feature>
<dbReference type="SMART" id="SM00072">
    <property type="entry name" value="GuKc"/>
    <property type="match status" value="1"/>
</dbReference>
<dbReference type="SMART" id="SM00228">
    <property type="entry name" value="PDZ"/>
    <property type="match status" value="2"/>
</dbReference>
<evidence type="ECO:0000256" key="4">
    <source>
        <dbReference type="PROSITE-ProRule" id="PRU00192"/>
    </source>
</evidence>
<evidence type="ECO:0000313" key="11">
    <source>
        <dbReference type="Proteomes" id="UP001353858"/>
    </source>
</evidence>
<dbReference type="SMART" id="SM00326">
    <property type="entry name" value="SH3"/>
    <property type="match status" value="1"/>
</dbReference>
<dbReference type="Pfam" id="PF07653">
    <property type="entry name" value="SH3_2"/>
    <property type="match status" value="1"/>
</dbReference>
<feature type="domain" description="PDZ" evidence="9">
    <location>
        <begin position="711"/>
        <end position="790"/>
    </location>
</feature>
<dbReference type="PANTHER" id="PTHR23122">
    <property type="entry name" value="MEMBRANE-ASSOCIATED GUANYLATE KINASE MAGUK"/>
    <property type="match status" value="1"/>
</dbReference>
<evidence type="ECO:0000256" key="5">
    <source>
        <dbReference type="SAM" id="Coils"/>
    </source>
</evidence>
<dbReference type="SUPFAM" id="SSF50156">
    <property type="entry name" value="PDZ domain-like"/>
    <property type="match status" value="2"/>
</dbReference>
<dbReference type="Pfam" id="PF00625">
    <property type="entry name" value="Guanylate_kin"/>
    <property type="match status" value="1"/>
</dbReference>
<evidence type="ECO:0000259" key="8">
    <source>
        <dbReference type="PROSITE" id="PS50052"/>
    </source>
</evidence>
<feature type="domain" description="Guanylate kinase-like" evidence="8">
    <location>
        <begin position="941"/>
        <end position="1121"/>
    </location>
</feature>
<dbReference type="InterPro" id="IPR027417">
    <property type="entry name" value="P-loop_NTPase"/>
</dbReference>
<evidence type="ECO:0008006" key="12">
    <source>
        <dbReference type="Google" id="ProtNLM"/>
    </source>
</evidence>
<dbReference type="AlphaFoldDB" id="A0AAN7PPJ1"/>
<feature type="compositionally biased region" description="Polar residues" evidence="6">
    <location>
        <begin position="406"/>
        <end position="427"/>
    </location>
</feature>
<dbReference type="EMBL" id="JARPUR010000001">
    <property type="protein sequence ID" value="KAK4885891.1"/>
    <property type="molecule type" value="Genomic_DNA"/>
</dbReference>
<evidence type="ECO:0000259" key="7">
    <source>
        <dbReference type="PROSITE" id="PS50002"/>
    </source>
</evidence>
<dbReference type="Gene3D" id="2.30.30.40">
    <property type="entry name" value="SH3 Domains"/>
    <property type="match status" value="1"/>
</dbReference>
<gene>
    <name evidence="10" type="ORF">RN001_002162</name>
</gene>
<dbReference type="InterPro" id="IPR035601">
    <property type="entry name" value="MPP5_SH3"/>
</dbReference>
<dbReference type="InterPro" id="IPR008144">
    <property type="entry name" value="Guanylate_kin-like_dom"/>
</dbReference>
<name>A0AAN7PPJ1_9COLE</name>
<dbReference type="SUPFAM" id="SSF50044">
    <property type="entry name" value="SH3-domain"/>
    <property type="match status" value="1"/>
</dbReference>
<dbReference type="Pfam" id="PF00595">
    <property type="entry name" value="PDZ"/>
    <property type="match status" value="2"/>
</dbReference>
<evidence type="ECO:0000313" key="10">
    <source>
        <dbReference type="EMBL" id="KAK4885891.1"/>
    </source>
</evidence>
<feature type="domain" description="SH3" evidence="7">
    <location>
        <begin position="799"/>
        <end position="870"/>
    </location>
</feature>
<dbReference type="InterPro" id="IPR036028">
    <property type="entry name" value="SH3-like_dom_sf"/>
</dbReference>
<dbReference type="CDD" id="cd12036">
    <property type="entry name" value="SH3_MPP5"/>
    <property type="match status" value="1"/>
</dbReference>
<dbReference type="FunFam" id="3.30.63.10:FF:000002">
    <property type="entry name" value="Guanylate kinase 1"/>
    <property type="match status" value="1"/>
</dbReference>
<dbReference type="FunFam" id="3.40.50.300:FF:000469">
    <property type="entry name" value="MAGUK p55 subfamily member 5"/>
    <property type="match status" value="1"/>
</dbReference>
<dbReference type="GO" id="GO:0005886">
    <property type="term" value="C:plasma membrane"/>
    <property type="evidence" value="ECO:0007669"/>
    <property type="project" value="UniProtKB-ARBA"/>
</dbReference>
<evidence type="ECO:0000256" key="6">
    <source>
        <dbReference type="SAM" id="MobiDB-lite"/>
    </source>
</evidence>
<feature type="region of interest" description="Disordered" evidence="6">
    <location>
        <begin position="683"/>
        <end position="702"/>
    </location>
</feature>
<keyword evidence="11" id="KW-1185">Reference proteome</keyword>
<dbReference type="PROSITE" id="PS50002">
    <property type="entry name" value="SH3"/>
    <property type="match status" value="1"/>
</dbReference>
<evidence type="ECO:0000256" key="3">
    <source>
        <dbReference type="ARBA" id="ARBA00022737"/>
    </source>
</evidence>
<dbReference type="Gene3D" id="3.40.50.300">
    <property type="entry name" value="P-loop containing nucleotide triphosphate hydrolases"/>
    <property type="match status" value="1"/>
</dbReference>
<dbReference type="InterPro" id="IPR001452">
    <property type="entry name" value="SH3_domain"/>
</dbReference>
<dbReference type="CDD" id="cd00136">
    <property type="entry name" value="PDZ_canonical"/>
    <property type="match status" value="1"/>
</dbReference>
<dbReference type="Gene3D" id="2.30.42.10">
    <property type="match status" value="2"/>
</dbReference>
<dbReference type="SUPFAM" id="SSF52540">
    <property type="entry name" value="P-loop containing nucleoside triphosphate hydrolases"/>
    <property type="match status" value="1"/>
</dbReference>
<organism evidence="10 11">
    <name type="scientific">Aquatica leii</name>
    <dbReference type="NCBI Taxonomy" id="1421715"/>
    <lineage>
        <taxon>Eukaryota</taxon>
        <taxon>Metazoa</taxon>
        <taxon>Ecdysozoa</taxon>
        <taxon>Arthropoda</taxon>
        <taxon>Hexapoda</taxon>
        <taxon>Insecta</taxon>
        <taxon>Pterygota</taxon>
        <taxon>Neoptera</taxon>
        <taxon>Endopterygota</taxon>
        <taxon>Coleoptera</taxon>
        <taxon>Polyphaga</taxon>
        <taxon>Elateriformia</taxon>
        <taxon>Elateroidea</taxon>
        <taxon>Lampyridae</taxon>
        <taxon>Luciolinae</taxon>
        <taxon>Aquatica</taxon>
    </lineage>
</organism>
<dbReference type="InterPro" id="IPR020590">
    <property type="entry name" value="Guanylate_kinase_CS"/>
</dbReference>
<protein>
    <recommendedName>
        <fullName evidence="12">MAGUK p55 subfamily member 5</fullName>
    </recommendedName>
</protein>
<dbReference type="PROSITE" id="PS50106">
    <property type="entry name" value="PDZ"/>
    <property type="match status" value="2"/>
</dbReference>
<comment type="similarity">
    <text evidence="1">Belongs to the MAGUK family.</text>
</comment>
<dbReference type="FunFam" id="2.30.42.10:FF:000088">
    <property type="entry name" value="MAGUK p55 subfamily member 5"/>
    <property type="match status" value="1"/>
</dbReference>
<keyword evidence="3" id="KW-0677">Repeat</keyword>
<proteinExistence type="inferred from homology"/>
<dbReference type="GO" id="GO:0005911">
    <property type="term" value="C:cell-cell junction"/>
    <property type="evidence" value="ECO:0007669"/>
    <property type="project" value="UniProtKB-ARBA"/>
</dbReference>
<keyword evidence="2 4" id="KW-0728">SH3 domain</keyword>
<feature type="region of interest" description="Disordered" evidence="6">
    <location>
        <begin position="400"/>
        <end position="432"/>
    </location>
</feature>
<dbReference type="InterPro" id="IPR036034">
    <property type="entry name" value="PDZ_sf"/>
</dbReference>
<dbReference type="PROSITE" id="PS00856">
    <property type="entry name" value="GUANYLATE_KINASE_1"/>
    <property type="match status" value="1"/>
</dbReference>
<dbReference type="Proteomes" id="UP001353858">
    <property type="component" value="Unassembled WGS sequence"/>
</dbReference>
<accession>A0AAN7PPJ1</accession>
<dbReference type="InterPro" id="IPR001478">
    <property type="entry name" value="PDZ"/>
</dbReference>
<dbReference type="PROSITE" id="PS50052">
    <property type="entry name" value="GUANYLATE_KINASE_2"/>
    <property type="match status" value="1"/>
</dbReference>
<evidence type="ECO:0000256" key="2">
    <source>
        <dbReference type="ARBA" id="ARBA00022443"/>
    </source>
</evidence>
<sequence length="1180" mass="131374">MVDLGGYVIILVETKDKKIKLYGSPADKDNLEVGDEILEVNGKSLEDATHTEVISHIHQCIRSRTICLRVKRRSGARLAVDLDLCSSSVQDAFVIAVEQQARERLERLSALKRVTPVDMTKLSQQLNQQTTTSEDLNGFLNNSPIYVTSLTATEPLNNNPTVSKPGGGAITTAVVSSQESITTSKLLPTNQTNGHESSDIILTQQFADKTVNLDLNKVPNDVRVNADKSKLTLLPNQNKEILSQSLEVKNLGDRRASSPFQNGRTEVLIGAEDNKLKTTAIVESNNNKLAIDPEIRPRRRSGSSIVVLDGELDTVKKPPDELEENLDYNMVMMLAGDNGPHREMAVDVPDTFIARNKTPPRYPPPKPKLQVGYNRLLGVTFGDSSNERAIDVPETIFETKKTTTKPPSSNNVKSGINGSATSPTVNSKPVPPPRDHLKIEKDGRLVNRTPAPQLPARITNNNNNSITSTPAQVSTAIAASTEPTREQLDSIKKYQEQLRKRKEEEERIAAQNEFLNRSLRGSRKLQALESHPQGTVNDAFAEDDTRESSRSPTPAFPGEKEVVHTLYGYGDLVASVQRLQLQLKKAGTGGGLGGLEGRVAAVQSLLLSPQFGRALAVHNKVQAVRLRTAHRPTPNAQIALRDCLDALGSSQSAYAVELATLLTGYELEALMVAHDGVVSALPADSTTPTLPPTETIPQPLPDHYESENIKIIKIEKSTEPLGATIRNDGDAVVVGRVVRGGAADKSGLLHEGDEILEVNGIEMRGKSVNAVCDILAAMEGTLTFLIVPAAQARGHSGRDSVLHVKAHFDYDPEDDLYIPCRELGISFQKGDVLHIISQEDPNWWQAYREGEEDQTLAGLVPSQSFQHQRESMRLAASERYPRTQRKATTLLCGKTPKRKKKKGTYAEGGYPMYTNTIDEYEPEEILTYEEVALYYPRANNKRPIVLIGPPNIGRHELRQRLMEDSERFAAAIPHTSRARKDNEVDGQDYHFITRAQFEADILSRKFVEHGEYEKAYYGTSLDAIRSVVNSGKICVLNLHPQSLKILRTSDLKPYVVFVAPPSLEKLRQKKIRCGEAFKEEELKDIIEKAREMESKYGHFFDMIIINNDTERAYHQLLGEINSLEREPQWVPAAWWMYGNYLKKQPTMRFGVPIIYLWLQQAKTRQNRRNQRNDLSRDNTF</sequence>
<feature type="compositionally biased region" description="Low complexity" evidence="6">
    <location>
        <begin position="686"/>
        <end position="697"/>
    </location>
</feature>
<dbReference type="InterPro" id="IPR050716">
    <property type="entry name" value="MAGUK"/>
</dbReference>
<comment type="caution">
    <text evidence="10">The sequence shown here is derived from an EMBL/GenBank/DDBJ whole genome shotgun (WGS) entry which is preliminary data.</text>
</comment>
<dbReference type="InterPro" id="IPR008145">
    <property type="entry name" value="GK/Ca_channel_bsu"/>
</dbReference>
<reference evidence="11" key="1">
    <citation type="submission" date="2023-01" db="EMBL/GenBank/DDBJ databases">
        <title>Key to firefly adult light organ development and bioluminescence: homeobox transcription factors regulate luciferase expression and transportation to peroxisome.</title>
        <authorList>
            <person name="Fu X."/>
        </authorList>
    </citation>
    <scope>NUCLEOTIDE SEQUENCE [LARGE SCALE GENOMIC DNA]</scope>
</reference>
<evidence type="ECO:0000259" key="9">
    <source>
        <dbReference type="PROSITE" id="PS50106"/>
    </source>
</evidence>
<keyword evidence="5" id="KW-0175">Coiled coil</keyword>